<keyword evidence="2" id="KW-0732">Signal</keyword>
<evidence type="ECO:0000256" key="1">
    <source>
        <dbReference type="SAM" id="MobiDB-lite"/>
    </source>
</evidence>
<accession>A0A8R1Y522</accession>
<feature type="chain" id="PRO_5043590663" evidence="2">
    <location>
        <begin position="19"/>
        <end position="101"/>
    </location>
</feature>
<reference evidence="3" key="2">
    <citation type="submission" date="2022-06" db="UniProtKB">
        <authorList>
            <consortium name="EnsemblMetazoa"/>
        </authorList>
    </citation>
    <scope>IDENTIFICATION</scope>
    <source>
        <strain evidence="3">PS312</strain>
    </source>
</reference>
<feature type="signal peptide" evidence="2">
    <location>
        <begin position="1"/>
        <end position="18"/>
    </location>
</feature>
<evidence type="ECO:0000313" key="4">
    <source>
        <dbReference type="Proteomes" id="UP000005239"/>
    </source>
</evidence>
<organism evidence="3 4">
    <name type="scientific">Pristionchus pacificus</name>
    <name type="common">Parasitic nematode worm</name>
    <dbReference type="NCBI Taxonomy" id="54126"/>
    <lineage>
        <taxon>Eukaryota</taxon>
        <taxon>Metazoa</taxon>
        <taxon>Ecdysozoa</taxon>
        <taxon>Nematoda</taxon>
        <taxon>Chromadorea</taxon>
        <taxon>Rhabditida</taxon>
        <taxon>Rhabditina</taxon>
        <taxon>Diplogasteromorpha</taxon>
        <taxon>Diplogasteroidea</taxon>
        <taxon>Neodiplogasteridae</taxon>
        <taxon>Pristionchus</taxon>
    </lineage>
</organism>
<dbReference type="EnsemblMetazoa" id="PPA00735.1">
    <property type="protein sequence ID" value="PPA00735.1"/>
    <property type="gene ID" value="WBGene00090289"/>
</dbReference>
<dbReference type="Proteomes" id="UP000005239">
    <property type="component" value="Unassembled WGS sequence"/>
</dbReference>
<gene>
    <name evidence="3" type="primary">WBGene00090289</name>
</gene>
<name>A0A454Y2X4_PRIPA</name>
<evidence type="ECO:0000256" key="2">
    <source>
        <dbReference type="SAM" id="SignalP"/>
    </source>
</evidence>
<proteinExistence type="predicted"/>
<feature type="compositionally biased region" description="Basic and acidic residues" evidence="1">
    <location>
        <begin position="91"/>
        <end position="101"/>
    </location>
</feature>
<evidence type="ECO:0000313" key="3">
    <source>
        <dbReference type="EnsemblMetazoa" id="PPA00735.1"/>
    </source>
</evidence>
<keyword evidence="4" id="KW-1185">Reference proteome</keyword>
<dbReference type="AlphaFoldDB" id="A0A454Y2X4"/>
<accession>A0A454Y2X4</accession>
<feature type="region of interest" description="Disordered" evidence="1">
    <location>
        <begin position="82"/>
        <end position="101"/>
    </location>
</feature>
<protein>
    <submittedName>
        <fullName evidence="3">Uncharacterized protein</fullName>
    </submittedName>
</protein>
<sequence length="101" mass="11064">MKLLVLFSLLDLALTVTAAPKGACCGNDIVLPNYRNQFKPPLKECPLKTTFLCSGSKVKILYENASNAIRNPAAELTCRKSDGKWTTSDGRSVDKISCDRQ</sequence>
<reference evidence="4" key="1">
    <citation type="journal article" date="2008" name="Nat. Genet.">
        <title>The Pristionchus pacificus genome provides a unique perspective on nematode lifestyle and parasitism.</title>
        <authorList>
            <person name="Dieterich C."/>
            <person name="Clifton S.W."/>
            <person name="Schuster L.N."/>
            <person name="Chinwalla A."/>
            <person name="Delehaunty K."/>
            <person name="Dinkelacker I."/>
            <person name="Fulton L."/>
            <person name="Fulton R."/>
            <person name="Godfrey J."/>
            <person name="Minx P."/>
            <person name="Mitreva M."/>
            <person name="Roeseler W."/>
            <person name="Tian H."/>
            <person name="Witte H."/>
            <person name="Yang S.P."/>
            <person name="Wilson R.K."/>
            <person name="Sommer R.J."/>
        </authorList>
    </citation>
    <scope>NUCLEOTIDE SEQUENCE [LARGE SCALE GENOMIC DNA]</scope>
    <source>
        <strain evidence="4">PS312</strain>
    </source>
</reference>